<dbReference type="EMBL" id="MT142716">
    <property type="protein sequence ID" value="QJA87559.1"/>
    <property type="molecule type" value="Genomic_DNA"/>
</dbReference>
<protein>
    <submittedName>
        <fullName evidence="1">Uncharacterized protein</fullName>
    </submittedName>
</protein>
<proteinExistence type="predicted"/>
<evidence type="ECO:0000313" key="1">
    <source>
        <dbReference type="EMBL" id="QJA75773.1"/>
    </source>
</evidence>
<sequence>MKYWHELSVGAQKALQHSRMKYGTFLKIYSQPDWCKYPQALAGGMGCWSLMIPGRIRGPESCSLDCPCREVKK</sequence>
<reference evidence="1" key="1">
    <citation type="submission" date="2020-03" db="EMBL/GenBank/DDBJ databases">
        <title>The deep terrestrial virosphere.</title>
        <authorList>
            <person name="Holmfeldt K."/>
            <person name="Nilsson E."/>
            <person name="Simone D."/>
            <person name="Lopez-Fernandez M."/>
            <person name="Wu X."/>
            <person name="de Brujin I."/>
            <person name="Lundin D."/>
            <person name="Andersson A."/>
            <person name="Bertilsson S."/>
            <person name="Dopson M."/>
        </authorList>
    </citation>
    <scope>NUCLEOTIDE SEQUENCE</scope>
    <source>
        <strain evidence="1">MM415A01711</strain>
        <strain evidence="2">MM415B02958</strain>
    </source>
</reference>
<dbReference type="EMBL" id="MT142184">
    <property type="protein sequence ID" value="QJA75773.1"/>
    <property type="molecule type" value="Genomic_DNA"/>
</dbReference>
<accession>A0A6M3K0C9</accession>
<gene>
    <name evidence="1" type="ORF">MM415A01711_0015</name>
    <name evidence="2" type="ORF">MM415B02958_0006</name>
</gene>
<organism evidence="1">
    <name type="scientific">viral metagenome</name>
    <dbReference type="NCBI Taxonomy" id="1070528"/>
    <lineage>
        <taxon>unclassified sequences</taxon>
        <taxon>metagenomes</taxon>
        <taxon>organismal metagenomes</taxon>
    </lineage>
</organism>
<evidence type="ECO:0000313" key="2">
    <source>
        <dbReference type="EMBL" id="QJA87559.1"/>
    </source>
</evidence>
<dbReference type="AlphaFoldDB" id="A0A6M3K0C9"/>
<name>A0A6M3K0C9_9ZZZZ</name>